<dbReference type="AlphaFoldDB" id="B4I403"/>
<name>B4I403_DROSE</name>
<feature type="region of interest" description="Disordered" evidence="1">
    <location>
        <begin position="1"/>
        <end position="22"/>
    </location>
</feature>
<sequence length="245" mass="27213">MYRFLWGSQSKEHKEAQSYEAPTTSAVWGKVHGARNTKHGAQNWDMETGPGDHGASRPSMTHQTTTHRKIYKNCLVCDTCIRELMVLDVPPQKRFPADNFAEWNNGHPLGLRTVHAYVLVYDMGNLETFQYCRSMRDQILDSFSHRDFSIIVVGNKFDNVTEAQANSQELKDISTLVRKHWRCGYVECSAQYNYKIGDVFRELMGCTSTGGGGGAGGGGGMAGVGGLVGTEYSQSTRNKGRCTIL</sequence>
<evidence type="ECO:0000313" key="3">
    <source>
        <dbReference type="Proteomes" id="UP000001292"/>
    </source>
</evidence>
<dbReference type="EMBL" id="CH480821">
    <property type="protein sequence ID" value="EDW54946.1"/>
    <property type="molecule type" value="Genomic_DNA"/>
</dbReference>
<dbReference type="InterPro" id="IPR001806">
    <property type="entry name" value="Small_GTPase"/>
</dbReference>
<dbReference type="GO" id="GO:0003924">
    <property type="term" value="F:GTPase activity"/>
    <property type="evidence" value="ECO:0007669"/>
    <property type="project" value="InterPro"/>
</dbReference>
<accession>B4I403</accession>
<dbReference type="PANTHER" id="PTHR46350:SF2">
    <property type="entry name" value="RAS LIKE FAMILY 10 MEMBER B"/>
    <property type="match status" value="1"/>
</dbReference>
<dbReference type="GO" id="GO:0005525">
    <property type="term" value="F:GTP binding"/>
    <property type="evidence" value="ECO:0007669"/>
    <property type="project" value="InterPro"/>
</dbReference>
<gene>
    <name evidence="2" type="primary">Dsec\GM10808</name>
    <name evidence="2" type="ORF">Dsec_GM10808</name>
</gene>
<dbReference type="PANTHER" id="PTHR46350">
    <property type="entry name" value="RAS LIKE FAMILY 10 MEMBER B-RELATED"/>
    <property type="match status" value="1"/>
</dbReference>
<dbReference type="Gene3D" id="3.40.50.300">
    <property type="entry name" value="P-loop containing nucleotide triphosphate hydrolases"/>
    <property type="match status" value="1"/>
</dbReference>
<dbReference type="Pfam" id="PF00071">
    <property type="entry name" value="Ras"/>
    <property type="match status" value="1"/>
</dbReference>
<dbReference type="InterPro" id="IPR027417">
    <property type="entry name" value="P-loop_NTPase"/>
</dbReference>
<protein>
    <submittedName>
        <fullName evidence="2">GM10808</fullName>
    </submittedName>
</protein>
<reference evidence="2 3" key="1">
    <citation type="journal article" date="2007" name="Nature">
        <title>Evolution of genes and genomes on the Drosophila phylogeny.</title>
        <authorList>
            <consortium name="Drosophila 12 Genomes Consortium"/>
            <person name="Clark A.G."/>
            <person name="Eisen M.B."/>
            <person name="Smith D.R."/>
            <person name="Bergman C.M."/>
            <person name="Oliver B."/>
            <person name="Markow T.A."/>
            <person name="Kaufman T.C."/>
            <person name="Kellis M."/>
            <person name="Gelbart W."/>
            <person name="Iyer V.N."/>
            <person name="Pollard D.A."/>
            <person name="Sackton T.B."/>
            <person name="Larracuente A.M."/>
            <person name="Singh N.D."/>
            <person name="Abad J.P."/>
            <person name="Abt D.N."/>
            <person name="Adryan B."/>
            <person name="Aguade M."/>
            <person name="Akashi H."/>
            <person name="Anderson W.W."/>
            <person name="Aquadro C.F."/>
            <person name="Ardell D.H."/>
            <person name="Arguello R."/>
            <person name="Artieri C.G."/>
            <person name="Barbash D.A."/>
            <person name="Barker D."/>
            <person name="Barsanti P."/>
            <person name="Batterham P."/>
            <person name="Batzoglou S."/>
            <person name="Begun D."/>
            <person name="Bhutkar A."/>
            <person name="Blanco E."/>
            <person name="Bosak S.A."/>
            <person name="Bradley R.K."/>
            <person name="Brand A.D."/>
            <person name="Brent M.R."/>
            <person name="Brooks A.N."/>
            <person name="Brown R.H."/>
            <person name="Butlin R.K."/>
            <person name="Caggese C."/>
            <person name="Calvi B.R."/>
            <person name="Bernardo de Carvalho A."/>
            <person name="Caspi A."/>
            <person name="Castrezana S."/>
            <person name="Celniker S.E."/>
            <person name="Chang J.L."/>
            <person name="Chapple C."/>
            <person name="Chatterji S."/>
            <person name="Chinwalla A."/>
            <person name="Civetta A."/>
            <person name="Clifton S.W."/>
            <person name="Comeron J.M."/>
            <person name="Costello J.C."/>
            <person name="Coyne J.A."/>
            <person name="Daub J."/>
            <person name="David R.G."/>
            <person name="Delcher A.L."/>
            <person name="Delehaunty K."/>
            <person name="Do C.B."/>
            <person name="Ebling H."/>
            <person name="Edwards K."/>
            <person name="Eickbush T."/>
            <person name="Evans J.D."/>
            <person name="Filipski A."/>
            <person name="Findeiss S."/>
            <person name="Freyhult E."/>
            <person name="Fulton L."/>
            <person name="Fulton R."/>
            <person name="Garcia A.C."/>
            <person name="Gardiner A."/>
            <person name="Garfield D.A."/>
            <person name="Garvin B.E."/>
            <person name="Gibson G."/>
            <person name="Gilbert D."/>
            <person name="Gnerre S."/>
            <person name="Godfrey J."/>
            <person name="Good R."/>
            <person name="Gotea V."/>
            <person name="Gravely B."/>
            <person name="Greenberg A.J."/>
            <person name="Griffiths-Jones S."/>
            <person name="Gross S."/>
            <person name="Guigo R."/>
            <person name="Gustafson E.A."/>
            <person name="Haerty W."/>
            <person name="Hahn M.W."/>
            <person name="Halligan D.L."/>
            <person name="Halpern A.L."/>
            <person name="Halter G.M."/>
            <person name="Han M.V."/>
            <person name="Heger A."/>
            <person name="Hillier L."/>
            <person name="Hinrichs A.S."/>
            <person name="Holmes I."/>
            <person name="Hoskins R.A."/>
            <person name="Hubisz M.J."/>
            <person name="Hultmark D."/>
            <person name="Huntley M.A."/>
            <person name="Jaffe D.B."/>
            <person name="Jagadeeshan S."/>
            <person name="Jeck W.R."/>
            <person name="Johnson J."/>
            <person name="Jones C.D."/>
            <person name="Jordan W.C."/>
            <person name="Karpen G.H."/>
            <person name="Kataoka E."/>
            <person name="Keightley P.D."/>
            <person name="Kheradpour P."/>
            <person name="Kirkness E.F."/>
            <person name="Koerich L.B."/>
            <person name="Kristiansen K."/>
            <person name="Kudrna D."/>
            <person name="Kulathinal R.J."/>
            <person name="Kumar S."/>
            <person name="Kwok R."/>
            <person name="Lander E."/>
            <person name="Langley C.H."/>
            <person name="Lapoint R."/>
            <person name="Lazzaro B.P."/>
            <person name="Lee S.J."/>
            <person name="Levesque L."/>
            <person name="Li R."/>
            <person name="Lin C.F."/>
            <person name="Lin M.F."/>
            <person name="Lindblad-Toh K."/>
            <person name="Llopart A."/>
            <person name="Long M."/>
            <person name="Low L."/>
            <person name="Lozovsky E."/>
            <person name="Lu J."/>
            <person name="Luo M."/>
            <person name="Machado C.A."/>
            <person name="Makalowski W."/>
            <person name="Marzo M."/>
            <person name="Matsuda M."/>
            <person name="Matzkin L."/>
            <person name="McAllister B."/>
            <person name="McBride C.S."/>
            <person name="McKernan B."/>
            <person name="McKernan K."/>
            <person name="Mendez-Lago M."/>
            <person name="Minx P."/>
            <person name="Mollenhauer M.U."/>
            <person name="Montooth K."/>
            <person name="Mount S.M."/>
            <person name="Mu X."/>
            <person name="Myers E."/>
            <person name="Negre B."/>
            <person name="Newfeld S."/>
            <person name="Nielsen R."/>
            <person name="Noor M.A."/>
            <person name="O'Grady P."/>
            <person name="Pachter L."/>
            <person name="Papaceit M."/>
            <person name="Parisi M.J."/>
            <person name="Parisi M."/>
            <person name="Parts L."/>
            <person name="Pedersen J.S."/>
            <person name="Pesole G."/>
            <person name="Phillippy A.M."/>
            <person name="Ponting C.P."/>
            <person name="Pop M."/>
            <person name="Porcelli D."/>
            <person name="Powell J.R."/>
            <person name="Prohaska S."/>
            <person name="Pruitt K."/>
            <person name="Puig M."/>
            <person name="Quesneville H."/>
            <person name="Ram K.R."/>
            <person name="Rand D."/>
            <person name="Rasmussen M.D."/>
            <person name="Reed L.K."/>
            <person name="Reenan R."/>
            <person name="Reily A."/>
            <person name="Remington K.A."/>
            <person name="Rieger T.T."/>
            <person name="Ritchie M.G."/>
            <person name="Robin C."/>
            <person name="Rogers Y.H."/>
            <person name="Rohde C."/>
            <person name="Rozas J."/>
            <person name="Rubenfield M.J."/>
            <person name="Ruiz A."/>
            <person name="Russo S."/>
            <person name="Salzberg S.L."/>
            <person name="Sanchez-Gracia A."/>
            <person name="Saranga D.J."/>
            <person name="Sato H."/>
            <person name="Schaeffer S.W."/>
            <person name="Schatz M.C."/>
            <person name="Schlenke T."/>
            <person name="Schwartz R."/>
            <person name="Segarra C."/>
            <person name="Singh R.S."/>
            <person name="Sirot L."/>
            <person name="Sirota M."/>
            <person name="Sisneros N.B."/>
            <person name="Smith C.D."/>
            <person name="Smith T.F."/>
            <person name="Spieth J."/>
            <person name="Stage D.E."/>
            <person name="Stark A."/>
            <person name="Stephan W."/>
            <person name="Strausberg R.L."/>
            <person name="Strempel S."/>
            <person name="Sturgill D."/>
            <person name="Sutton G."/>
            <person name="Sutton G.G."/>
            <person name="Tao W."/>
            <person name="Teichmann S."/>
            <person name="Tobari Y.N."/>
            <person name="Tomimura Y."/>
            <person name="Tsolas J.M."/>
            <person name="Valente V.L."/>
            <person name="Venter E."/>
            <person name="Venter J.C."/>
            <person name="Vicario S."/>
            <person name="Vieira F.G."/>
            <person name="Vilella A.J."/>
            <person name="Villasante A."/>
            <person name="Walenz B."/>
            <person name="Wang J."/>
            <person name="Wasserman M."/>
            <person name="Watts T."/>
            <person name="Wilson D."/>
            <person name="Wilson R.K."/>
            <person name="Wing R.A."/>
            <person name="Wolfner M.F."/>
            <person name="Wong A."/>
            <person name="Wong G.K."/>
            <person name="Wu C.I."/>
            <person name="Wu G."/>
            <person name="Yamamoto D."/>
            <person name="Yang H.P."/>
            <person name="Yang S.P."/>
            <person name="Yorke J.A."/>
            <person name="Yoshida K."/>
            <person name="Zdobnov E."/>
            <person name="Zhang P."/>
            <person name="Zhang Y."/>
            <person name="Zimin A.V."/>
            <person name="Baldwin J."/>
            <person name="Abdouelleil A."/>
            <person name="Abdulkadir J."/>
            <person name="Abebe A."/>
            <person name="Abera B."/>
            <person name="Abreu J."/>
            <person name="Acer S.C."/>
            <person name="Aftuck L."/>
            <person name="Alexander A."/>
            <person name="An P."/>
            <person name="Anderson E."/>
            <person name="Anderson S."/>
            <person name="Arachi H."/>
            <person name="Azer M."/>
            <person name="Bachantsang P."/>
            <person name="Barry A."/>
            <person name="Bayul T."/>
            <person name="Berlin A."/>
            <person name="Bessette D."/>
            <person name="Bloom T."/>
            <person name="Blye J."/>
            <person name="Boguslavskiy L."/>
            <person name="Bonnet C."/>
            <person name="Boukhgalter B."/>
            <person name="Bourzgui I."/>
            <person name="Brown A."/>
            <person name="Cahill P."/>
            <person name="Channer S."/>
            <person name="Cheshatsang Y."/>
            <person name="Chuda L."/>
            <person name="Citroen M."/>
            <person name="Collymore A."/>
            <person name="Cooke P."/>
            <person name="Costello M."/>
            <person name="D'Aco K."/>
            <person name="Daza R."/>
            <person name="De Haan G."/>
            <person name="DeGray S."/>
            <person name="DeMaso C."/>
            <person name="Dhargay N."/>
            <person name="Dooley K."/>
            <person name="Dooley E."/>
            <person name="Doricent M."/>
            <person name="Dorje P."/>
            <person name="Dorjee K."/>
            <person name="Dupes A."/>
            <person name="Elong R."/>
            <person name="Falk J."/>
            <person name="Farina A."/>
            <person name="Faro S."/>
            <person name="Ferguson D."/>
            <person name="Fisher S."/>
            <person name="Foley C.D."/>
            <person name="Franke A."/>
            <person name="Friedrich D."/>
            <person name="Gadbois L."/>
            <person name="Gearin G."/>
            <person name="Gearin C.R."/>
            <person name="Giannoukos G."/>
            <person name="Goode T."/>
            <person name="Graham J."/>
            <person name="Grandbois E."/>
            <person name="Grewal S."/>
            <person name="Gyaltsen K."/>
            <person name="Hafez N."/>
            <person name="Hagos B."/>
            <person name="Hall J."/>
            <person name="Henson C."/>
            <person name="Hollinger A."/>
            <person name="Honan T."/>
            <person name="Huard M.D."/>
            <person name="Hughes L."/>
            <person name="Hurhula B."/>
            <person name="Husby M.E."/>
            <person name="Kamat A."/>
            <person name="Kanga B."/>
            <person name="Kashin S."/>
            <person name="Khazanovich D."/>
            <person name="Kisner P."/>
            <person name="Lance K."/>
            <person name="Lara M."/>
            <person name="Lee W."/>
            <person name="Lennon N."/>
            <person name="Letendre F."/>
            <person name="LeVine R."/>
            <person name="Lipovsky A."/>
            <person name="Liu X."/>
            <person name="Liu J."/>
            <person name="Liu S."/>
            <person name="Lokyitsang T."/>
            <person name="Lokyitsang Y."/>
            <person name="Lubonja R."/>
            <person name="Lui A."/>
            <person name="MacDonald P."/>
            <person name="Magnisalis V."/>
            <person name="Maru K."/>
            <person name="Matthews C."/>
            <person name="McCusker W."/>
            <person name="McDonough S."/>
            <person name="Mehta T."/>
            <person name="Meldrim J."/>
            <person name="Meneus L."/>
            <person name="Mihai O."/>
            <person name="Mihalev A."/>
            <person name="Mihova T."/>
            <person name="Mittelman R."/>
            <person name="Mlenga V."/>
            <person name="Montmayeur A."/>
            <person name="Mulrain L."/>
            <person name="Navidi A."/>
            <person name="Naylor J."/>
            <person name="Negash T."/>
            <person name="Nguyen T."/>
            <person name="Nguyen N."/>
            <person name="Nicol R."/>
            <person name="Norbu C."/>
            <person name="Norbu N."/>
            <person name="Novod N."/>
            <person name="O'Neill B."/>
            <person name="Osman S."/>
            <person name="Markiewicz E."/>
            <person name="Oyono O.L."/>
            <person name="Patti C."/>
            <person name="Phunkhang P."/>
            <person name="Pierre F."/>
            <person name="Priest M."/>
            <person name="Raghuraman S."/>
            <person name="Rege F."/>
            <person name="Reyes R."/>
            <person name="Rise C."/>
            <person name="Rogov P."/>
            <person name="Ross K."/>
            <person name="Ryan E."/>
            <person name="Settipalli S."/>
            <person name="Shea T."/>
            <person name="Sherpa N."/>
            <person name="Shi L."/>
            <person name="Shih D."/>
            <person name="Sparrow T."/>
            <person name="Spaulding J."/>
            <person name="Stalker J."/>
            <person name="Stange-Thomann N."/>
            <person name="Stavropoulos S."/>
            <person name="Stone C."/>
            <person name="Strader C."/>
            <person name="Tesfaye S."/>
            <person name="Thomson T."/>
            <person name="Thoulutsang Y."/>
            <person name="Thoulutsang D."/>
            <person name="Topham K."/>
            <person name="Topping I."/>
            <person name="Tsamla T."/>
            <person name="Vassiliev H."/>
            <person name="Vo A."/>
            <person name="Wangchuk T."/>
            <person name="Wangdi T."/>
            <person name="Weiand M."/>
            <person name="Wilkinson J."/>
            <person name="Wilson A."/>
            <person name="Yadav S."/>
            <person name="Young G."/>
            <person name="Yu Q."/>
            <person name="Zembek L."/>
            <person name="Zhong D."/>
            <person name="Zimmer A."/>
            <person name="Zwirko Z."/>
            <person name="Jaffe D.B."/>
            <person name="Alvarez P."/>
            <person name="Brockman W."/>
            <person name="Butler J."/>
            <person name="Chin C."/>
            <person name="Gnerre S."/>
            <person name="Grabherr M."/>
            <person name="Kleber M."/>
            <person name="Mauceli E."/>
            <person name="MacCallum I."/>
        </authorList>
    </citation>
    <scope>NUCLEOTIDE SEQUENCE [LARGE SCALE GENOMIC DNA]</scope>
    <source>
        <strain evidence="3">Rob3c / Tucson 14021-0248.25</strain>
    </source>
</reference>
<dbReference type="OMA" id="EWIERWT"/>
<dbReference type="Proteomes" id="UP000001292">
    <property type="component" value="Unassembled WGS sequence"/>
</dbReference>
<feature type="region of interest" description="Disordered" evidence="1">
    <location>
        <begin position="40"/>
        <end position="63"/>
    </location>
</feature>
<dbReference type="STRING" id="7238.B4I403"/>
<dbReference type="PROSITE" id="PS51421">
    <property type="entry name" value="RAS"/>
    <property type="match status" value="1"/>
</dbReference>
<evidence type="ECO:0000313" key="2">
    <source>
        <dbReference type="EMBL" id="EDW54946.1"/>
    </source>
</evidence>
<proteinExistence type="predicted"/>
<dbReference type="SUPFAM" id="SSF52540">
    <property type="entry name" value="P-loop containing nucleoside triphosphate hydrolases"/>
    <property type="match status" value="1"/>
</dbReference>
<dbReference type="SMR" id="B4I403"/>
<dbReference type="PhylomeDB" id="B4I403"/>
<organism evidence="3">
    <name type="scientific">Drosophila sechellia</name>
    <name type="common">Fruit fly</name>
    <dbReference type="NCBI Taxonomy" id="7238"/>
    <lineage>
        <taxon>Eukaryota</taxon>
        <taxon>Metazoa</taxon>
        <taxon>Ecdysozoa</taxon>
        <taxon>Arthropoda</taxon>
        <taxon>Hexapoda</taxon>
        <taxon>Insecta</taxon>
        <taxon>Pterygota</taxon>
        <taxon>Neoptera</taxon>
        <taxon>Endopterygota</taxon>
        <taxon>Diptera</taxon>
        <taxon>Brachycera</taxon>
        <taxon>Muscomorpha</taxon>
        <taxon>Ephydroidea</taxon>
        <taxon>Drosophilidae</taxon>
        <taxon>Drosophila</taxon>
        <taxon>Sophophora</taxon>
    </lineage>
</organism>
<evidence type="ECO:0000256" key="1">
    <source>
        <dbReference type="SAM" id="MobiDB-lite"/>
    </source>
</evidence>
<keyword evidence="3" id="KW-1185">Reference proteome</keyword>
<dbReference type="SMART" id="SM00173">
    <property type="entry name" value="RAS"/>
    <property type="match status" value="1"/>
</dbReference>
<dbReference type="InterPro" id="IPR052661">
    <property type="entry name" value="Ras-like_GTPase_Reg"/>
</dbReference>
<dbReference type="HOGENOM" id="CLU_041217_9_3_1"/>